<evidence type="ECO:0000313" key="2">
    <source>
        <dbReference type="Proteomes" id="UP001138768"/>
    </source>
</evidence>
<dbReference type="AlphaFoldDB" id="A0A9X0W6R8"/>
<reference evidence="1 2" key="1">
    <citation type="journal article" date="2020" name="Microorganisms">
        <title>Osmotic Adaptation and Compatible Solute Biosynthesis of Phototrophic Bacteria as Revealed from Genome Analyses.</title>
        <authorList>
            <person name="Imhoff J.F."/>
            <person name="Rahn T."/>
            <person name="Kunzel S."/>
            <person name="Keller A."/>
            <person name="Neulinger S.C."/>
        </authorList>
    </citation>
    <scope>NUCLEOTIDE SEQUENCE [LARGE SCALE GENOMIC DNA]</scope>
    <source>
        <strain evidence="1 2">DSM 25653</strain>
    </source>
</reference>
<accession>A0A9X0W6R8</accession>
<dbReference type="Gene3D" id="3.30.70.1070">
    <property type="entry name" value="Sporulation related repeat"/>
    <property type="match status" value="1"/>
</dbReference>
<proteinExistence type="predicted"/>
<gene>
    <name evidence="1" type="ORF">CKO42_05090</name>
</gene>
<dbReference type="GO" id="GO:0042834">
    <property type="term" value="F:peptidoglycan binding"/>
    <property type="evidence" value="ECO:0007669"/>
    <property type="project" value="InterPro"/>
</dbReference>
<evidence type="ECO:0008006" key="3">
    <source>
        <dbReference type="Google" id="ProtNLM"/>
    </source>
</evidence>
<keyword evidence="2" id="KW-1185">Reference proteome</keyword>
<comment type="caution">
    <text evidence="1">The sequence shown here is derived from an EMBL/GenBank/DDBJ whole genome shotgun (WGS) entry which is preliminary data.</text>
</comment>
<protein>
    <recommendedName>
        <fullName evidence="3">SPOR domain-containing protein</fullName>
    </recommendedName>
</protein>
<dbReference type="RefSeq" id="WP_200240116.1">
    <property type="nucleotide sequence ID" value="NZ_NRRY01000005.1"/>
</dbReference>
<dbReference type="InterPro" id="IPR036680">
    <property type="entry name" value="SPOR-like_sf"/>
</dbReference>
<dbReference type="EMBL" id="NRRY01000005">
    <property type="protein sequence ID" value="MBK1617840.1"/>
    <property type="molecule type" value="Genomic_DNA"/>
</dbReference>
<sequence length="184" mass="20817">MADIEAEEAIDNRSVDEVVDALIERRLGEVDREYQRLARELSAPAVRPRWAVENALSDAEDEAMLDTVDVGSVEKSSRLPARSSPERIVVADRPFALQLIGFHSRELLDDFVDRSPLPSRVYMREERFRGRPWFVLIYSLHQDRAAAQQASEALPDVLGKLDLWIRELSAETELDVIDTSGGQT</sequence>
<dbReference type="Proteomes" id="UP001138768">
    <property type="component" value="Unassembled WGS sequence"/>
</dbReference>
<name>A0A9X0W6R8_9GAMM</name>
<evidence type="ECO:0000313" key="1">
    <source>
        <dbReference type="EMBL" id="MBK1617840.1"/>
    </source>
</evidence>
<organism evidence="1 2">
    <name type="scientific">Lamprobacter modestohalophilus</name>
    <dbReference type="NCBI Taxonomy" id="1064514"/>
    <lineage>
        <taxon>Bacteria</taxon>
        <taxon>Pseudomonadati</taxon>
        <taxon>Pseudomonadota</taxon>
        <taxon>Gammaproteobacteria</taxon>
        <taxon>Chromatiales</taxon>
        <taxon>Chromatiaceae</taxon>
        <taxon>Lamprobacter</taxon>
    </lineage>
</organism>